<dbReference type="InterPro" id="IPR008274">
    <property type="entry name" value="AldOxase/xan_DH_MoCoBD1"/>
</dbReference>
<comment type="similarity">
    <text evidence="1">Belongs to the xanthine dehydrogenase family.</text>
</comment>
<dbReference type="Gene3D" id="3.90.1170.50">
    <property type="entry name" value="Aldehyde oxidase/xanthine dehydrogenase, a/b hammerhead"/>
    <property type="match status" value="1"/>
</dbReference>
<reference evidence="6 7" key="1">
    <citation type="submission" date="2019-12" db="EMBL/GenBank/DDBJ databases">
        <title>Roseobacter cerasinus sp. nov., isolated from seawater around aquaculture.</title>
        <authorList>
            <person name="Muramatsu S."/>
            <person name="Takabe Y."/>
            <person name="Mori K."/>
            <person name="Takaichi S."/>
            <person name="Hanada S."/>
        </authorList>
    </citation>
    <scope>NUCLEOTIDE SEQUENCE [LARGE SCALE GENOMIC DNA]</scope>
    <source>
        <strain evidence="6 7">AI77</strain>
    </source>
</reference>
<dbReference type="Gene3D" id="1.10.150.120">
    <property type="entry name" value="[2Fe-2S]-binding domain"/>
    <property type="match status" value="1"/>
</dbReference>
<keyword evidence="2" id="KW-0479">Metal-binding</keyword>
<keyword evidence="3" id="KW-0560">Oxidoreductase</keyword>
<dbReference type="Pfam" id="PF02738">
    <property type="entry name" value="MoCoBD_1"/>
    <property type="match status" value="1"/>
</dbReference>
<dbReference type="PROSITE" id="PS00197">
    <property type="entry name" value="2FE2S_FER_1"/>
    <property type="match status" value="1"/>
</dbReference>
<dbReference type="Pfam" id="PF20256">
    <property type="entry name" value="MoCoBD_2"/>
    <property type="match status" value="1"/>
</dbReference>
<dbReference type="Pfam" id="PF01799">
    <property type="entry name" value="Fer2_2"/>
    <property type="match status" value="1"/>
</dbReference>
<dbReference type="SUPFAM" id="SSF56003">
    <property type="entry name" value="Molybdenum cofactor-binding domain"/>
    <property type="match status" value="1"/>
</dbReference>
<evidence type="ECO:0000256" key="1">
    <source>
        <dbReference type="ARBA" id="ARBA00006849"/>
    </source>
</evidence>
<dbReference type="GO" id="GO:0005506">
    <property type="term" value="F:iron ion binding"/>
    <property type="evidence" value="ECO:0007669"/>
    <property type="project" value="InterPro"/>
</dbReference>
<accession>A0A640VQZ6</accession>
<dbReference type="InterPro" id="IPR006058">
    <property type="entry name" value="2Fe2S_fd_BS"/>
</dbReference>
<dbReference type="PANTHER" id="PTHR11908:SF157">
    <property type="entry name" value="XANTHINE DEHYDROGENASE SUBUNIT D-RELATED"/>
    <property type="match status" value="1"/>
</dbReference>
<keyword evidence="7" id="KW-1185">Reference proteome</keyword>
<dbReference type="CDD" id="cd00207">
    <property type="entry name" value="fer2"/>
    <property type="match status" value="1"/>
</dbReference>
<dbReference type="InterPro" id="IPR036884">
    <property type="entry name" value="2Fe-2S-bd_dom_sf"/>
</dbReference>
<dbReference type="InterPro" id="IPR016208">
    <property type="entry name" value="Ald_Oxase/xanthine_DH-like"/>
</dbReference>
<dbReference type="InterPro" id="IPR046867">
    <property type="entry name" value="AldOxase/xan_DH_MoCoBD2"/>
</dbReference>
<dbReference type="InterPro" id="IPR037165">
    <property type="entry name" value="AldOxase/xan_DH_Mopterin-bd_sf"/>
</dbReference>
<protein>
    <recommendedName>
        <fullName evidence="5">2Fe-2S ferredoxin-type domain-containing protein</fullName>
    </recommendedName>
</protein>
<dbReference type="InterPro" id="IPR036010">
    <property type="entry name" value="2Fe-2S_ferredoxin-like_sf"/>
</dbReference>
<dbReference type="RefSeq" id="WP_159974518.1">
    <property type="nucleotide sequence ID" value="NZ_BLIV01000001.1"/>
</dbReference>
<dbReference type="SUPFAM" id="SSF47741">
    <property type="entry name" value="CO dehydrogenase ISP C-domain like"/>
    <property type="match status" value="1"/>
</dbReference>
<organism evidence="6 7">
    <name type="scientific">Roseobacter cerasinus</name>
    <dbReference type="NCBI Taxonomy" id="2602289"/>
    <lineage>
        <taxon>Bacteria</taxon>
        <taxon>Pseudomonadati</taxon>
        <taxon>Pseudomonadota</taxon>
        <taxon>Alphaproteobacteria</taxon>
        <taxon>Rhodobacterales</taxon>
        <taxon>Roseobacteraceae</taxon>
        <taxon>Roseobacter</taxon>
    </lineage>
</organism>
<sequence length="990" mass="105834">MTEDNPNRITIDVTVNAEPKTLSIPVETTLQKLLHHDLGLKDVRFGCGEGVCGACTVLVDGAPVCSCLTLAVQMSGKRITTAAGLEHDPVAVDADKVKALKDQLVTREAFQCGYCACGVMVSAAHHVSGDPSLTHADARRALSGNICRCSGYDPLVKSLEAAREGTSAAECDAGQRDLRDRMEGISRYPTDTWKQEALVAKVLWSEWPAADILSIDTSEAKALPGVEAVLTHTDIPGKNQGGNGIIDNDEPFLASGRVRSRSDAIALVAAQSEAIAMDAVARIKVVYRPRAAVTDARNALESSAPRVHPNKSNIIADLRTEHGDAEEALKKADLVVSGRFGCGNSDHSCIEPEGGSAWMEDGTLVLAVPTQTPHRVRRFVARLLSREETSVRVVAPRMGGSFGKYLMTHTEGYLALLAEKTGQPVRLVLNRAEMLGRSSKRHFFTGDYTLGAMKDGRIVALKADLLADAGAYSALTPTIVSLLAVEAEGAYDIQNVSVWARGVVTNNLVAAPMRGYGSQQVTFGIEAIVDKAARALDLDPVAMRKTNFLSRHIEGTGTKRAAPEVRQVLSATMDMVIKRLGDRPDPPSKNWRIGRGFAATHAKYGYPYGLVDRFVARIAVDGAGTWHIGSDIGDAGTGFTRGLPRLVMERFKLSRMPVYAVDQAAIDDPTGDLMSSGRAPGRWRARGFRLIERLQMSGAKVLRDDKPLMQVLRRLGLASPIFRAANGTTAWVKNRHFPFGIDSYLPRVSGSRSYYMGGRAVLDAVDRIQTTGRQLAARSLGVSPEEVMVIKDGFAVTEAPSKTISWAALASSHQTGQIAAVGEAHLPRGRILSATGNQVGPVDFMHASHGCDLAVNPETGEVRILNYAACHDVGKIHDEHIIRGQLVGGIAMGIGQALFEKVEVVEGIVRNQGMHEYGVPTSLDIPKDVTVDLLESGDGLGPRGAKGVGEAGAVVSPSAIVSALNDALGVEIESIPVMPEKIVALSGRIN</sequence>
<dbReference type="Pfam" id="PF01315">
    <property type="entry name" value="Ald_Xan_dh_C"/>
    <property type="match status" value="1"/>
</dbReference>
<proteinExistence type="inferred from homology"/>
<dbReference type="InterPro" id="IPR000674">
    <property type="entry name" value="Ald_Oxase/Xan_DH_a/b"/>
</dbReference>
<feature type="domain" description="2Fe-2S ferredoxin-type" evidence="5">
    <location>
        <begin position="9"/>
        <end position="85"/>
    </location>
</feature>
<dbReference type="GO" id="GO:0016491">
    <property type="term" value="F:oxidoreductase activity"/>
    <property type="evidence" value="ECO:0007669"/>
    <property type="project" value="UniProtKB-KW"/>
</dbReference>
<comment type="caution">
    <text evidence="6">The sequence shown here is derived from an EMBL/GenBank/DDBJ whole genome shotgun (WGS) entry which is preliminary data.</text>
</comment>
<dbReference type="SUPFAM" id="SSF54665">
    <property type="entry name" value="CO dehydrogenase molybdoprotein N-domain-like"/>
    <property type="match status" value="1"/>
</dbReference>
<dbReference type="InterPro" id="IPR001041">
    <property type="entry name" value="2Fe-2S_ferredoxin-type"/>
</dbReference>
<keyword evidence="4" id="KW-0408">Iron</keyword>
<evidence type="ECO:0000313" key="6">
    <source>
        <dbReference type="EMBL" id="GFE48636.1"/>
    </source>
</evidence>
<dbReference type="PROSITE" id="PS51085">
    <property type="entry name" value="2FE2S_FER_2"/>
    <property type="match status" value="1"/>
</dbReference>
<dbReference type="AlphaFoldDB" id="A0A640VQZ6"/>
<dbReference type="OrthoDB" id="9763985at2"/>
<gene>
    <name evidence="6" type="ORF">So717_03890</name>
</gene>
<dbReference type="PIRSF" id="PIRSF000127">
    <property type="entry name" value="Xanthine_DH"/>
    <property type="match status" value="1"/>
</dbReference>
<evidence type="ECO:0000256" key="4">
    <source>
        <dbReference type="ARBA" id="ARBA00023004"/>
    </source>
</evidence>
<evidence type="ECO:0000259" key="5">
    <source>
        <dbReference type="PROSITE" id="PS51085"/>
    </source>
</evidence>
<dbReference type="Gene3D" id="3.10.20.30">
    <property type="match status" value="1"/>
</dbReference>
<evidence type="ECO:0000313" key="7">
    <source>
        <dbReference type="Proteomes" id="UP000436522"/>
    </source>
</evidence>
<dbReference type="Proteomes" id="UP000436522">
    <property type="component" value="Unassembled WGS sequence"/>
</dbReference>
<dbReference type="InterPro" id="IPR036856">
    <property type="entry name" value="Ald_Oxase/Xan_DH_a/b_sf"/>
</dbReference>
<dbReference type="SMART" id="SM01008">
    <property type="entry name" value="Ald_Xan_dh_C"/>
    <property type="match status" value="1"/>
</dbReference>
<dbReference type="SUPFAM" id="SSF54292">
    <property type="entry name" value="2Fe-2S ferredoxin-like"/>
    <property type="match status" value="1"/>
</dbReference>
<dbReference type="GO" id="GO:0051537">
    <property type="term" value="F:2 iron, 2 sulfur cluster binding"/>
    <property type="evidence" value="ECO:0007669"/>
    <property type="project" value="InterPro"/>
</dbReference>
<dbReference type="Gene3D" id="3.30.365.10">
    <property type="entry name" value="Aldehyde oxidase/xanthine dehydrogenase, molybdopterin binding domain"/>
    <property type="match status" value="5"/>
</dbReference>
<evidence type="ECO:0000256" key="2">
    <source>
        <dbReference type="ARBA" id="ARBA00022723"/>
    </source>
</evidence>
<dbReference type="PANTHER" id="PTHR11908">
    <property type="entry name" value="XANTHINE DEHYDROGENASE"/>
    <property type="match status" value="1"/>
</dbReference>
<name>A0A640VQZ6_9RHOB</name>
<dbReference type="InterPro" id="IPR002888">
    <property type="entry name" value="2Fe-2S-bd"/>
</dbReference>
<dbReference type="Pfam" id="PF00111">
    <property type="entry name" value="Fer2"/>
    <property type="match status" value="1"/>
</dbReference>
<evidence type="ECO:0000256" key="3">
    <source>
        <dbReference type="ARBA" id="ARBA00023002"/>
    </source>
</evidence>
<dbReference type="EMBL" id="BLIV01000001">
    <property type="protein sequence ID" value="GFE48636.1"/>
    <property type="molecule type" value="Genomic_DNA"/>
</dbReference>
<dbReference type="InterPro" id="IPR012675">
    <property type="entry name" value="Beta-grasp_dom_sf"/>
</dbReference>